<dbReference type="InterPro" id="IPR018490">
    <property type="entry name" value="cNMP-bd_dom_sf"/>
</dbReference>
<evidence type="ECO:0000259" key="1">
    <source>
        <dbReference type="PROSITE" id="PS50042"/>
    </source>
</evidence>
<reference evidence="2 3" key="1">
    <citation type="submission" date="2018-06" db="EMBL/GenBank/DDBJ databases">
        <title>Genomic Encyclopedia of Archaeal and Bacterial Type Strains, Phase II (KMG-II): from individual species to whole genera.</title>
        <authorList>
            <person name="Goeker M."/>
        </authorList>
    </citation>
    <scope>NUCLEOTIDE SEQUENCE [LARGE SCALE GENOMIC DNA]</scope>
    <source>
        <strain evidence="2 3">DSM 27372</strain>
    </source>
</reference>
<dbReference type="Proteomes" id="UP000248198">
    <property type="component" value="Unassembled WGS sequence"/>
</dbReference>
<gene>
    <name evidence="2" type="ORF">B0O44_11319</name>
</gene>
<dbReference type="PROSITE" id="PS50042">
    <property type="entry name" value="CNMP_BINDING_3"/>
    <property type="match status" value="1"/>
</dbReference>
<dbReference type="SUPFAM" id="SSF51206">
    <property type="entry name" value="cAMP-binding domain-like"/>
    <property type="match status" value="1"/>
</dbReference>
<comment type="caution">
    <text evidence="2">The sequence shown here is derived from an EMBL/GenBank/DDBJ whole genome shotgun (WGS) entry which is preliminary data.</text>
</comment>
<dbReference type="CDD" id="cd00038">
    <property type="entry name" value="CAP_ED"/>
    <property type="match status" value="1"/>
</dbReference>
<dbReference type="InterPro" id="IPR014710">
    <property type="entry name" value="RmlC-like_jellyroll"/>
</dbReference>
<evidence type="ECO:0000313" key="2">
    <source>
        <dbReference type="EMBL" id="PYF68406.1"/>
    </source>
</evidence>
<dbReference type="InterPro" id="IPR000595">
    <property type="entry name" value="cNMP-bd_dom"/>
</dbReference>
<feature type="domain" description="Cyclic nucleotide-binding" evidence="1">
    <location>
        <begin position="41"/>
        <end position="123"/>
    </location>
</feature>
<organism evidence="2 3">
    <name type="scientific">Pedobacter nutrimenti</name>
    <dbReference type="NCBI Taxonomy" id="1241337"/>
    <lineage>
        <taxon>Bacteria</taxon>
        <taxon>Pseudomonadati</taxon>
        <taxon>Bacteroidota</taxon>
        <taxon>Sphingobacteriia</taxon>
        <taxon>Sphingobacteriales</taxon>
        <taxon>Sphingobacteriaceae</taxon>
        <taxon>Pedobacter</taxon>
    </lineage>
</organism>
<evidence type="ECO:0000313" key="3">
    <source>
        <dbReference type="Proteomes" id="UP000248198"/>
    </source>
</evidence>
<name>A0A318U954_9SPHI</name>
<accession>A0A318U954</accession>
<dbReference type="EMBL" id="QKLU01000013">
    <property type="protein sequence ID" value="PYF68406.1"/>
    <property type="molecule type" value="Genomic_DNA"/>
</dbReference>
<dbReference type="AlphaFoldDB" id="A0A318U954"/>
<dbReference type="RefSeq" id="WP_110834771.1">
    <property type="nucleotide sequence ID" value="NZ_QKLU01000013.1"/>
</dbReference>
<dbReference type="OrthoDB" id="663011at2"/>
<dbReference type="Gene3D" id="2.60.120.10">
    <property type="entry name" value="Jelly Rolls"/>
    <property type="match status" value="1"/>
</dbReference>
<proteinExistence type="predicted"/>
<protein>
    <submittedName>
        <fullName evidence="2">CRP-like cAMP-binding protein</fullName>
    </submittedName>
</protein>
<keyword evidence="3" id="KW-1185">Reference proteome</keyword>
<sequence>MNTKDIPAGQLLFFRKELEPYIVFDEPQWEIFKSHLTYSSFQKKDHFVVQGKVCDAIGFIAKGSIRYYTLKDGTDITGYFSFSGEMVSSYLSFLKREPALNYIQALESTDLILISRTNLQSLLDHPILSCKIERFGRLMAEHYCCCYEERIASFINQTAEERYLKLMETGRDILQRIPQHYIANYLGVTPVSLSRIRKRIFVHSD</sequence>
<dbReference type="Pfam" id="PF00027">
    <property type="entry name" value="cNMP_binding"/>
    <property type="match status" value="1"/>
</dbReference>